<dbReference type="EMBL" id="CAJNJA010009805">
    <property type="protein sequence ID" value="CAE7250692.1"/>
    <property type="molecule type" value="Genomic_DNA"/>
</dbReference>
<proteinExistence type="predicted"/>
<keyword evidence="2" id="KW-1185">Reference proteome</keyword>
<feature type="non-terminal residue" evidence="1">
    <location>
        <position position="1"/>
    </location>
</feature>
<evidence type="ECO:0000313" key="1">
    <source>
        <dbReference type="EMBL" id="CAE7250692.1"/>
    </source>
</evidence>
<evidence type="ECO:0000313" key="2">
    <source>
        <dbReference type="Proteomes" id="UP000601435"/>
    </source>
</evidence>
<dbReference type="AlphaFoldDB" id="A0A812LVE8"/>
<gene>
    <name evidence="1" type="primary">der</name>
    <name evidence="1" type="ORF">SNEC2469_LOCUS5172</name>
</gene>
<dbReference type="Proteomes" id="UP000601435">
    <property type="component" value="Unassembled WGS sequence"/>
</dbReference>
<dbReference type="InterPro" id="IPR032675">
    <property type="entry name" value="LRR_dom_sf"/>
</dbReference>
<name>A0A812LVE8_9DINO</name>
<dbReference type="OrthoDB" id="444506at2759"/>
<organism evidence="1 2">
    <name type="scientific">Symbiodinium necroappetens</name>
    <dbReference type="NCBI Taxonomy" id="1628268"/>
    <lineage>
        <taxon>Eukaryota</taxon>
        <taxon>Sar</taxon>
        <taxon>Alveolata</taxon>
        <taxon>Dinophyceae</taxon>
        <taxon>Suessiales</taxon>
        <taxon>Symbiodiniaceae</taxon>
        <taxon>Symbiodinium</taxon>
    </lineage>
</organism>
<reference evidence="1" key="1">
    <citation type="submission" date="2021-02" db="EMBL/GenBank/DDBJ databases">
        <authorList>
            <person name="Dougan E. K."/>
            <person name="Rhodes N."/>
            <person name="Thang M."/>
            <person name="Chan C."/>
        </authorList>
    </citation>
    <scope>NUCLEOTIDE SEQUENCE</scope>
</reference>
<dbReference type="Gene3D" id="3.80.10.10">
    <property type="entry name" value="Ribonuclease Inhibitor"/>
    <property type="match status" value="1"/>
</dbReference>
<comment type="caution">
    <text evidence="1">The sequence shown here is derived from an EMBL/GenBank/DDBJ whole genome shotgun (WGS) entry which is preliminary data.</text>
</comment>
<accession>A0A812LVE8</accession>
<sequence length="255" mass="27565">MSLCFTLDCCWGPANLCIHAAALDIAGLDYRRCDSGTQNPPPPPLLPAGLSLPFSVLRRFHLRKMNLTSVEVQTALRQLGKLDAFLVEDCTLGAEAFKQLEEVLRSCSELSFIRCPLGALPPGLTELAPRALRFRNCKLDADALSEMSTAVRARPELGAVELLAALPGAGAEGEGPAPSLVSQRMALNLLALDLSENHLAGAGRTMALLLRYCHQLALLQLEDCGLSLEDLTLLCRALARSRVERLDLAGNNLRR</sequence>
<dbReference type="SUPFAM" id="SSF52047">
    <property type="entry name" value="RNI-like"/>
    <property type="match status" value="1"/>
</dbReference>
<protein>
    <submittedName>
        <fullName evidence="1">Der protein</fullName>
    </submittedName>
</protein>